<dbReference type="NCBIfam" id="TIGR00157">
    <property type="entry name" value="ribosome small subunit-dependent GTPase A"/>
    <property type="match status" value="1"/>
</dbReference>
<dbReference type="Gene3D" id="3.40.50.300">
    <property type="entry name" value="P-loop containing nucleotide triphosphate hydrolases"/>
    <property type="match status" value="1"/>
</dbReference>
<sequence length="383" mass="41811">MSAKKSSGDGRKVRAEFRKKHQGRVRESDLTRRFQQGDTDALEDAVKEERVSGKGDLTRHRTIMGSASNPGDSAGLAVHLDVDAAQIGGRVLSVHGLQSRVRGEDGVIYECTVRQLLKSLTTDQRHVVVAGDHVAIRVGGPKTGTIERIKPRTSELSRTSKGRQHVIVANVDYLLIVASAAEPGLKPNLIDRFLLTAEQFRIQPIICINKMDLISPAEFQPIMGVYAQLGYRVLLTSAETGQGVPFLKALVKDSQTVVAGQSGVGKSSLLNALEPDLALRIGKVSAENSKGKHTTTASQLIPLAEGGYVVDTPGIRQFQLWDITVREVGGLMRDLRPFVNACRYPDCIHFNEDECAVKDAVADGHIDARRYDAYCQIIEDLQP</sequence>
<dbReference type="PROSITE" id="PS50936">
    <property type="entry name" value="ENGC_GTPASE"/>
    <property type="match status" value="1"/>
</dbReference>
<dbReference type="RefSeq" id="WP_145351835.1">
    <property type="nucleotide sequence ID" value="NZ_CP036262.1"/>
</dbReference>
<comment type="subunit">
    <text evidence="3">Monomer. Associates with 30S ribosomal subunit, binds 16S rRNA.</text>
</comment>
<comment type="subcellular location">
    <subcellularLocation>
        <location evidence="3">Cytoplasm</location>
    </subcellularLocation>
</comment>
<evidence type="ECO:0000259" key="6">
    <source>
        <dbReference type="PROSITE" id="PS51721"/>
    </source>
</evidence>
<comment type="similarity">
    <text evidence="3">Belongs to the TRAFAC class YlqF/YawG GTPase family. RsgA subfamily.</text>
</comment>
<dbReference type="Pfam" id="PF03193">
    <property type="entry name" value="RsgA_GTPase"/>
    <property type="match status" value="1"/>
</dbReference>
<dbReference type="GO" id="GO:0005525">
    <property type="term" value="F:GTP binding"/>
    <property type="evidence" value="ECO:0007669"/>
    <property type="project" value="UniProtKB-UniRule"/>
</dbReference>
<dbReference type="OrthoDB" id="9809485at2"/>
<dbReference type="SUPFAM" id="SSF52540">
    <property type="entry name" value="P-loop containing nucleoside triphosphate hydrolases"/>
    <property type="match status" value="1"/>
</dbReference>
<feature type="binding site" evidence="3">
    <location>
        <position position="347"/>
    </location>
    <ligand>
        <name>Zn(2+)</name>
        <dbReference type="ChEBI" id="CHEBI:29105"/>
    </ligand>
</feature>
<evidence type="ECO:0000256" key="3">
    <source>
        <dbReference type="HAMAP-Rule" id="MF_01820"/>
    </source>
</evidence>
<dbReference type="Gene3D" id="1.10.40.50">
    <property type="entry name" value="Probable gtpase engc, domain 3"/>
    <property type="match status" value="1"/>
</dbReference>
<name>A0A517MFR2_9BACT</name>
<dbReference type="InterPro" id="IPR012340">
    <property type="entry name" value="NA-bd_OB-fold"/>
</dbReference>
<feature type="binding site" evidence="3">
    <location>
        <position position="349"/>
    </location>
    <ligand>
        <name>Zn(2+)</name>
        <dbReference type="ChEBI" id="CHEBI:29105"/>
    </ligand>
</feature>
<gene>
    <name evidence="3 7" type="primary">rsgA</name>
    <name evidence="7" type="ORF">FF011L_25020</name>
</gene>
<dbReference type="EC" id="3.6.1.-" evidence="3"/>
<dbReference type="GO" id="GO:0042274">
    <property type="term" value="P:ribosomal small subunit biogenesis"/>
    <property type="evidence" value="ECO:0007669"/>
    <property type="project" value="UniProtKB-UniRule"/>
</dbReference>
<feature type="domain" description="CP-type G" evidence="6">
    <location>
        <begin position="159"/>
        <end position="318"/>
    </location>
</feature>
<evidence type="ECO:0000313" key="8">
    <source>
        <dbReference type="Proteomes" id="UP000320672"/>
    </source>
</evidence>
<dbReference type="PANTHER" id="PTHR32120:SF11">
    <property type="entry name" value="SMALL RIBOSOMAL SUBUNIT BIOGENESIS GTPASE RSGA 1, MITOCHONDRIAL-RELATED"/>
    <property type="match status" value="1"/>
</dbReference>
<protein>
    <recommendedName>
        <fullName evidence="3">Small ribosomal subunit biogenesis GTPase RsgA</fullName>
        <ecNumber evidence="3">3.6.1.-</ecNumber>
    </recommendedName>
</protein>
<feature type="domain" description="EngC GTPase" evidence="5">
    <location>
        <begin position="169"/>
        <end position="316"/>
    </location>
</feature>
<dbReference type="GO" id="GO:0046872">
    <property type="term" value="F:metal ion binding"/>
    <property type="evidence" value="ECO:0007669"/>
    <property type="project" value="UniProtKB-KW"/>
</dbReference>
<dbReference type="GO" id="GO:0005737">
    <property type="term" value="C:cytoplasm"/>
    <property type="evidence" value="ECO:0007669"/>
    <property type="project" value="UniProtKB-SubCell"/>
</dbReference>
<keyword evidence="3" id="KW-0690">Ribosome biogenesis</keyword>
<feature type="binding site" evidence="3">
    <location>
        <position position="342"/>
    </location>
    <ligand>
        <name>Zn(2+)</name>
        <dbReference type="ChEBI" id="CHEBI:29105"/>
    </ligand>
</feature>
<dbReference type="PROSITE" id="PS51721">
    <property type="entry name" value="G_CP"/>
    <property type="match status" value="1"/>
</dbReference>
<keyword evidence="8" id="KW-1185">Reference proteome</keyword>
<feature type="binding site" evidence="3">
    <location>
        <begin position="209"/>
        <end position="212"/>
    </location>
    <ligand>
        <name>GTP</name>
        <dbReference type="ChEBI" id="CHEBI:37565"/>
    </ligand>
</feature>
<dbReference type="CDD" id="cd01854">
    <property type="entry name" value="YjeQ_EngC"/>
    <property type="match status" value="1"/>
</dbReference>
<dbReference type="InterPro" id="IPR004881">
    <property type="entry name" value="Ribosome_biogen_GTPase_RsgA"/>
</dbReference>
<keyword evidence="3" id="KW-0963">Cytoplasm</keyword>
<dbReference type="HAMAP" id="MF_01820">
    <property type="entry name" value="GTPase_RsgA"/>
    <property type="match status" value="1"/>
</dbReference>
<keyword evidence="2 3" id="KW-0342">GTP-binding</keyword>
<proteinExistence type="inferred from homology"/>
<keyword evidence="3" id="KW-0694">RNA-binding</keyword>
<dbReference type="GO" id="GO:0019843">
    <property type="term" value="F:rRNA binding"/>
    <property type="evidence" value="ECO:0007669"/>
    <property type="project" value="UniProtKB-KW"/>
</dbReference>
<feature type="region of interest" description="Disordered" evidence="4">
    <location>
        <begin position="1"/>
        <end position="41"/>
    </location>
</feature>
<comment type="function">
    <text evidence="3">One of several proteins that assist in the late maturation steps of the functional core of the 30S ribosomal subunit. Helps release RbfA from mature subunits. May play a role in the assembly of ribosomal proteins into the subunit. Circularly permuted GTPase that catalyzes slow GTP hydrolysis, GTPase activity is stimulated by the 30S ribosomal subunit.</text>
</comment>
<reference evidence="7 8" key="1">
    <citation type="submission" date="2019-02" db="EMBL/GenBank/DDBJ databases">
        <title>Deep-cultivation of Planctomycetes and their phenomic and genomic characterization uncovers novel biology.</title>
        <authorList>
            <person name="Wiegand S."/>
            <person name="Jogler M."/>
            <person name="Boedeker C."/>
            <person name="Pinto D."/>
            <person name="Vollmers J."/>
            <person name="Rivas-Marin E."/>
            <person name="Kohn T."/>
            <person name="Peeters S.H."/>
            <person name="Heuer A."/>
            <person name="Rast P."/>
            <person name="Oberbeckmann S."/>
            <person name="Bunk B."/>
            <person name="Jeske O."/>
            <person name="Meyerdierks A."/>
            <person name="Storesund J.E."/>
            <person name="Kallscheuer N."/>
            <person name="Luecker S."/>
            <person name="Lage O.M."/>
            <person name="Pohl T."/>
            <person name="Merkel B.J."/>
            <person name="Hornburger P."/>
            <person name="Mueller R.-W."/>
            <person name="Bruemmer F."/>
            <person name="Labrenz M."/>
            <person name="Spormann A.M."/>
            <person name="Op den Camp H."/>
            <person name="Overmann J."/>
            <person name="Amann R."/>
            <person name="Jetten M.S.M."/>
            <person name="Mascher T."/>
            <person name="Medema M.H."/>
            <person name="Devos D.P."/>
            <person name="Kaster A.-K."/>
            <person name="Ovreas L."/>
            <person name="Rohde M."/>
            <person name="Galperin M.Y."/>
            <person name="Jogler C."/>
        </authorList>
    </citation>
    <scope>NUCLEOTIDE SEQUENCE [LARGE SCALE GENOMIC DNA]</scope>
    <source>
        <strain evidence="7 8">FF011L</strain>
    </source>
</reference>
<evidence type="ECO:0000313" key="7">
    <source>
        <dbReference type="EMBL" id="QDS93729.1"/>
    </source>
</evidence>
<feature type="compositionally biased region" description="Basic and acidic residues" evidence="4">
    <location>
        <begin position="1"/>
        <end position="16"/>
    </location>
</feature>
<dbReference type="InterPro" id="IPR027417">
    <property type="entry name" value="P-loop_NTPase"/>
</dbReference>
<evidence type="ECO:0000256" key="1">
    <source>
        <dbReference type="ARBA" id="ARBA00022741"/>
    </source>
</evidence>
<comment type="cofactor">
    <cofactor evidence="3">
        <name>Zn(2+)</name>
        <dbReference type="ChEBI" id="CHEBI:29105"/>
    </cofactor>
    <text evidence="3">Binds 1 zinc ion per subunit.</text>
</comment>
<dbReference type="PANTHER" id="PTHR32120">
    <property type="entry name" value="SMALL RIBOSOMAL SUBUNIT BIOGENESIS GTPASE RSGA"/>
    <property type="match status" value="1"/>
</dbReference>
<feature type="binding site" evidence="3">
    <location>
        <begin position="260"/>
        <end position="268"/>
    </location>
    <ligand>
        <name>GTP</name>
        <dbReference type="ChEBI" id="CHEBI:37565"/>
    </ligand>
</feature>
<evidence type="ECO:0000256" key="4">
    <source>
        <dbReference type="SAM" id="MobiDB-lite"/>
    </source>
</evidence>
<keyword evidence="1 3" id="KW-0547">Nucleotide-binding</keyword>
<dbReference type="KEGG" id="rml:FF011L_25020"/>
<keyword evidence="3" id="KW-0699">rRNA-binding</keyword>
<evidence type="ECO:0000259" key="5">
    <source>
        <dbReference type="PROSITE" id="PS50936"/>
    </source>
</evidence>
<keyword evidence="3" id="KW-0862">Zinc</keyword>
<accession>A0A517MFR2</accession>
<dbReference type="AlphaFoldDB" id="A0A517MFR2"/>
<dbReference type="InterPro" id="IPR030378">
    <property type="entry name" value="G_CP_dom"/>
</dbReference>
<dbReference type="Gene3D" id="2.40.50.140">
    <property type="entry name" value="Nucleic acid-binding proteins"/>
    <property type="match status" value="1"/>
</dbReference>
<keyword evidence="3 7" id="KW-0378">Hydrolase</keyword>
<dbReference type="Proteomes" id="UP000320672">
    <property type="component" value="Chromosome"/>
</dbReference>
<feature type="binding site" evidence="3">
    <location>
        <position position="355"/>
    </location>
    <ligand>
        <name>Zn(2+)</name>
        <dbReference type="ChEBI" id="CHEBI:29105"/>
    </ligand>
</feature>
<dbReference type="GO" id="GO:0003924">
    <property type="term" value="F:GTPase activity"/>
    <property type="evidence" value="ECO:0007669"/>
    <property type="project" value="UniProtKB-UniRule"/>
</dbReference>
<dbReference type="EMBL" id="CP036262">
    <property type="protein sequence ID" value="QDS93729.1"/>
    <property type="molecule type" value="Genomic_DNA"/>
</dbReference>
<keyword evidence="3" id="KW-0479">Metal-binding</keyword>
<organism evidence="7 8">
    <name type="scientific">Roseimaritima multifibrata</name>
    <dbReference type="NCBI Taxonomy" id="1930274"/>
    <lineage>
        <taxon>Bacteria</taxon>
        <taxon>Pseudomonadati</taxon>
        <taxon>Planctomycetota</taxon>
        <taxon>Planctomycetia</taxon>
        <taxon>Pirellulales</taxon>
        <taxon>Pirellulaceae</taxon>
        <taxon>Roseimaritima</taxon>
    </lineage>
</organism>
<dbReference type="InterPro" id="IPR010914">
    <property type="entry name" value="RsgA_GTPase_dom"/>
</dbReference>
<evidence type="ECO:0000256" key="2">
    <source>
        <dbReference type="ARBA" id="ARBA00023134"/>
    </source>
</evidence>